<comment type="subcellular location">
    <subcellularLocation>
        <location evidence="1">Nucleus</location>
    </subcellularLocation>
</comment>
<evidence type="ECO:0000313" key="9">
    <source>
        <dbReference type="Proteomes" id="UP001159364"/>
    </source>
</evidence>
<dbReference type="GO" id="GO:0031261">
    <property type="term" value="C:DNA replication preinitiation complex"/>
    <property type="evidence" value="ECO:0007669"/>
    <property type="project" value="TreeGrafter"/>
</dbReference>
<feature type="domain" description="Origin recognition complex subunit 3 winged helix C-terminal" evidence="7">
    <location>
        <begin position="616"/>
        <end position="742"/>
    </location>
</feature>
<keyword evidence="5" id="KW-0539">Nucleus</keyword>
<dbReference type="InterPro" id="IPR020795">
    <property type="entry name" value="ORC3"/>
</dbReference>
<dbReference type="GO" id="GO:0005664">
    <property type="term" value="C:nuclear origin of replication recognition complex"/>
    <property type="evidence" value="ECO:0007669"/>
    <property type="project" value="InterPro"/>
</dbReference>
<evidence type="ECO:0000256" key="1">
    <source>
        <dbReference type="ARBA" id="ARBA00004123"/>
    </source>
</evidence>
<keyword evidence="9" id="KW-1185">Reference proteome</keyword>
<feature type="domain" description="Origin recognition complex subunit 3 N-terminal" evidence="6">
    <location>
        <begin position="19"/>
        <end position="362"/>
    </location>
</feature>
<evidence type="ECO:0000256" key="5">
    <source>
        <dbReference type="ARBA" id="ARBA00023242"/>
    </source>
</evidence>
<dbReference type="Proteomes" id="UP001159364">
    <property type="component" value="Linkage Group LG02"/>
</dbReference>
<name>A0AAV8TWF3_9ROSI</name>
<comment type="caution">
    <text evidence="8">The sequence shown here is derived from an EMBL/GenBank/DDBJ whole genome shotgun (WGS) entry which is preliminary data.</text>
</comment>
<dbReference type="GO" id="GO:0006270">
    <property type="term" value="P:DNA replication initiation"/>
    <property type="evidence" value="ECO:0007669"/>
    <property type="project" value="TreeGrafter"/>
</dbReference>
<evidence type="ECO:0000256" key="2">
    <source>
        <dbReference type="ARBA" id="ARBA00010977"/>
    </source>
</evidence>
<keyword evidence="4" id="KW-0238">DNA-binding</keyword>
<dbReference type="AlphaFoldDB" id="A0AAV8TWF3"/>
<comment type="similarity">
    <text evidence="2">Belongs to the ORC3 family.</text>
</comment>
<dbReference type="Pfam" id="PF07034">
    <property type="entry name" value="ORC3_N"/>
    <property type="match status" value="1"/>
</dbReference>
<keyword evidence="3" id="KW-0235">DNA replication</keyword>
<gene>
    <name evidence="8" type="ORF">K2173_026472</name>
</gene>
<evidence type="ECO:0000313" key="8">
    <source>
        <dbReference type="EMBL" id="KAJ8771295.1"/>
    </source>
</evidence>
<dbReference type="CDD" id="cd20704">
    <property type="entry name" value="Orc3"/>
    <property type="match status" value="1"/>
</dbReference>
<sequence>MAPSASAPNSPPPCATETADNDLQPFFVLHKASSQKCYKKSGGSGKTRRRIELSPSLLSNGENAEIENADEFHYHQNVNMRIEAFHAVWSEIEETIKDVLRDINMNTFKAIYHWVNESFNTISTSERLNFLEATRSFPIVTNVASKQLFTGLVLTKNMEFVDDQMTFKELGMHLKSKGCHVANLSSLDFSAKNGIGGCLKSLFREFLLVTLDAVDISVLTTWYRKQQNCDSAMVIIISDMEQCHGSILSDFILMLSEWVLKVPVILIMGVTTTPDALRGILPSNVIQHLCPRKFILGSPSERMNAIVEAVLVKKCSSFSIGYEVAVFMRNYFFTQDGTITSFIRALKIACAQHFSLEPLSFLLQRFAVDDNNEGLQCEMHGISAEMILKQAFDLPSYRINKLGEQSMESLVRGFSELKNLQRHWSIVVLCLYEAGKWSRICLLDLICEALDPELFKLRVSSPNGFHNNSQASHIEPSMCKQYHRPQKGGFIRQAVRSVRDLPAVQLSKLLKVWEKITVDVPQIHEKVMELLSLLKFEEGKTSKEDMDEISKSARRYASRNHLNIAKVSRVVNDKAARLLESMVRNHMEPVECAPFHEIVCFKSIDKLKGALIGDPRRRVQVDLLQFQDIIQCGCCRTCNSLSPSMHDSSIMYSLAQEHGDLINLHDWYQSFKSVCLCSSNKGKHGSKYSPSPKKRKVVAGIAKPSEASIQARFCRAVTELKIVGLLQMPSKRRPDFVQRLAFGT</sequence>
<dbReference type="PANTHER" id="PTHR12748">
    <property type="entry name" value="ORIGIN RECOGNITION COMPLEX SUBUNIT 3"/>
    <property type="match status" value="1"/>
</dbReference>
<dbReference type="GO" id="GO:0005656">
    <property type="term" value="C:nuclear pre-replicative complex"/>
    <property type="evidence" value="ECO:0007669"/>
    <property type="project" value="TreeGrafter"/>
</dbReference>
<organism evidence="8 9">
    <name type="scientific">Erythroxylum novogranatense</name>
    <dbReference type="NCBI Taxonomy" id="1862640"/>
    <lineage>
        <taxon>Eukaryota</taxon>
        <taxon>Viridiplantae</taxon>
        <taxon>Streptophyta</taxon>
        <taxon>Embryophyta</taxon>
        <taxon>Tracheophyta</taxon>
        <taxon>Spermatophyta</taxon>
        <taxon>Magnoliopsida</taxon>
        <taxon>eudicotyledons</taxon>
        <taxon>Gunneridae</taxon>
        <taxon>Pentapetalae</taxon>
        <taxon>rosids</taxon>
        <taxon>fabids</taxon>
        <taxon>Malpighiales</taxon>
        <taxon>Erythroxylaceae</taxon>
        <taxon>Erythroxylum</taxon>
    </lineage>
</organism>
<evidence type="ECO:0000259" key="6">
    <source>
        <dbReference type="Pfam" id="PF07034"/>
    </source>
</evidence>
<dbReference type="GO" id="GO:0003688">
    <property type="term" value="F:DNA replication origin binding"/>
    <property type="evidence" value="ECO:0007669"/>
    <property type="project" value="TreeGrafter"/>
</dbReference>
<reference evidence="8 9" key="1">
    <citation type="submission" date="2021-09" db="EMBL/GenBank/DDBJ databases">
        <title>Genomic insights and catalytic innovation underlie evolution of tropane alkaloids biosynthesis.</title>
        <authorList>
            <person name="Wang Y.-J."/>
            <person name="Tian T."/>
            <person name="Huang J.-P."/>
            <person name="Huang S.-X."/>
        </authorList>
    </citation>
    <scope>NUCLEOTIDE SEQUENCE [LARGE SCALE GENOMIC DNA]</scope>
    <source>
        <strain evidence="8">KIB-2018</strain>
        <tissue evidence="8">Leaf</tissue>
    </source>
</reference>
<evidence type="ECO:0000256" key="4">
    <source>
        <dbReference type="ARBA" id="ARBA00023125"/>
    </source>
</evidence>
<protein>
    <recommendedName>
        <fullName evidence="10">Origin of replication complex subunit 3</fullName>
    </recommendedName>
</protein>
<proteinExistence type="inferred from homology"/>
<dbReference type="InterPro" id="IPR040855">
    <property type="entry name" value="ORC_WH_C"/>
</dbReference>
<evidence type="ECO:0008006" key="10">
    <source>
        <dbReference type="Google" id="ProtNLM"/>
    </source>
</evidence>
<evidence type="ECO:0000259" key="7">
    <source>
        <dbReference type="Pfam" id="PF18137"/>
    </source>
</evidence>
<dbReference type="Pfam" id="PF18137">
    <property type="entry name" value="WHD_ORC"/>
    <property type="match status" value="1"/>
</dbReference>
<dbReference type="InterPro" id="IPR045667">
    <property type="entry name" value="ORC3_N"/>
</dbReference>
<dbReference type="EMBL" id="JAIWQS010000002">
    <property type="protein sequence ID" value="KAJ8771295.1"/>
    <property type="molecule type" value="Genomic_DNA"/>
</dbReference>
<evidence type="ECO:0000256" key="3">
    <source>
        <dbReference type="ARBA" id="ARBA00022705"/>
    </source>
</evidence>
<accession>A0AAV8TWF3</accession>
<dbReference type="PANTHER" id="PTHR12748:SF0">
    <property type="entry name" value="ORIGIN RECOGNITION COMPLEX SUBUNIT 3"/>
    <property type="match status" value="1"/>
</dbReference>